<sequence>MTNDTQHQHPHTHDHGHQRPPKQEQEDASTDITEVAPGILRSQLPIAMPGLGHVNCYLMEDERGVAVVDPGLPGEDSWVHLVDRLKRADYEVADVHTIVVTHSHPDHYGGAMRLRYETNADIVTHETFRTIWDAAEMDDDEDSSNLEINSADDQAAALERYFSRPSPWGGKRAGPSPEFLERLRKAGESAGGSFSIPAPTVPLADGQTIKLARREWVAMHTPGHTYDHLCLFDPEHGVVLTGDHVLPSITPHISGLTPQSDPLAEFFASLVRMEDLGDVTVALPAHGHPFADLGGRARHIIDHHEERLDTIRNATHDLPNGTVSDFMRVLFRERSWGDMAESETYAHLEHLRELGELTRSESDGFASYATTE</sequence>
<feature type="compositionally biased region" description="Basic and acidic residues" evidence="1">
    <location>
        <begin position="11"/>
        <end position="25"/>
    </location>
</feature>
<dbReference type="SUPFAM" id="SSF56281">
    <property type="entry name" value="Metallo-hydrolase/oxidoreductase"/>
    <property type="match status" value="1"/>
</dbReference>
<dbReference type="Gene3D" id="3.60.15.10">
    <property type="entry name" value="Ribonuclease Z/Hydroxyacylglutathione hydrolase-like"/>
    <property type="match status" value="1"/>
</dbReference>
<feature type="domain" description="Metallo-beta-lactamase" evidence="2">
    <location>
        <begin position="53"/>
        <end position="286"/>
    </location>
</feature>
<name>A0A6C7EIU4_ILUCY</name>
<dbReference type="InterPro" id="IPR001279">
    <property type="entry name" value="Metallo-B-lactamas"/>
</dbReference>
<feature type="region of interest" description="Disordered" evidence="1">
    <location>
        <begin position="1"/>
        <end position="30"/>
    </location>
</feature>
<proteinExistence type="predicted"/>
<dbReference type="RefSeq" id="WP_015443705.1">
    <property type="nucleotide sequence ID" value="NC_020520.1"/>
</dbReference>
<gene>
    <name evidence="3" type="ORF">YM304_41440</name>
</gene>
<dbReference type="Proteomes" id="UP000011863">
    <property type="component" value="Chromosome"/>
</dbReference>
<protein>
    <recommendedName>
        <fullName evidence="2">Metallo-beta-lactamase domain-containing protein</fullName>
    </recommendedName>
</protein>
<evidence type="ECO:0000259" key="2">
    <source>
        <dbReference type="SMART" id="SM00849"/>
    </source>
</evidence>
<evidence type="ECO:0000313" key="3">
    <source>
        <dbReference type="EMBL" id="BAN04458.1"/>
    </source>
</evidence>
<dbReference type="SMART" id="SM00849">
    <property type="entry name" value="Lactamase_B"/>
    <property type="match status" value="1"/>
</dbReference>
<dbReference type="AlphaFoldDB" id="A0A6C7EIU4"/>
<dbReference type="OrthoDB" id="2971563at2"/>
<keyword evidence="4" id="KW-1185">Reference proteome</keyword>
<dbReference type="EMBL" id="AP012057">
    <property type="protein sequence ID" value="BAN04458.1"/>
    <property type="molecule type" value="Genomic_DNA"/>
</dbReference>
<dbReference type="InterPro" id="IPR050662">
    <property type="entry name" value="Sec-metab_biosynth-thioest"/>
</dbReference>
<dbReference type="PANTHER" id="PTHR23131:SF4">
    <property type="entry name" value="METALLO-BETA-LACTAMASE SUPERFAMILY POTEIN"/>
    <property type="match status" value="1"/>
</dbReference>
<evidence type="ECO:0000313" key="4">
    <source>
        <dbReference type="Proteomes" id="UP000011863"/>
    </source>
</evidence>
<organism evidence="3 4">
    <name type="scientific">Ilumatobacter coccineus (strain NBRC 103263 / KCTC 29153 / YM16-304)</name>
    <dbReference type="NCBI Taxonomy" id="1313172"/>
    <lineage>
        <taxon>Bacteria</taxon>
        <taxon>Bacillati</taxon>
        <taxon>Actinomycetota</taxon>
        <taxon>Acidimicrobiia</taxon>
        <taxon>Acidimicrobiales</taxon>
        <taxon>Ilumatobacteraceae</taxon>
        <taxon>Ilumatobacter</taxon>
    </lineage>
</organism>
<dbReference type="InterPro" id="IPR036866">
    <property type="entry name" value="RibonucZ/Hydroxyglut_hydro"/>
</dbReference>
<dbReference type="Pfam" id="PF00753">
    <property type="entry name" value="Lactamase_B"/>
    <property type="match status" value="1"/>
</dbReference>
<reference evidence="3 4" key="1">
    <citation type="journal article" date="2013" name="Int. J. Syst. Evol. Microbiol.">
        <title>Ilumatobacter nonamiense sp. nov. and Ilumatobacter coccineum sp. nov., isolated from seashore sand.</title>
        <authorList>
            <person name="Matsumoto A."/>
            <person name="Kasai H."/>
            <person name="Matsuo Y."/>
            <person name="Shizuri Y."/>
            <person name="Ichikawa N."/>
            <person name="Fujita N."/>
            <person name="Omura S."/>
            <person name="Takahashi Y."/>
        </authorList>
    </citation>
    <scope>NUCLEOTIDE SEQUENCE [LARGE SCALE GENOMIC DNA]</scope>
    <source>
        <strain evidence="4">NBRC 103263 / KCTC 29153 / YM16-304</strain>
    </source>
</reference>
<dbReference type="PANTHER" id="PTHR23131">
    <property type="entry name" value="ENDORIBONUCLEASE LACTB2"/>
    <property type="match status" value="1"/>
</dbReference>
<accession>A0A6C7EIU4</accession>
<evidence type="ECO:0000256" key="1">
    <source>
        <dbReference type="SAM" id="MobiDB-lite"/>
    </source>
</evidence>
<dbReference type="KEGG" id="aym:YM304_41440"/>